<evidence type="ECO:0000256" key="4">
    <source>
        <dbReference type="ARBA" id="ARBA00023004"/>
    </source>
</evidence>
<dbReference type="InterPro" id="IPR051460">
    <property type="entry name" value="HdrC_iron-sulfur_subunit"/>
</dbReference>
<dbReference type="SUPFAM" id="SSF54862">
    <property type="entry name" value="4Fe-4S ferredoxins"/>
    <property type="match status" value="1"/>
</dbReference>
<dbReference type="GO" id="GO:0005886">
    <property type="term" value="C:plasma membrane"/>
    <property type="evidence" value="ECO:0007669"/>
    <property type="project" value="TreeGrafter"/>
</dbReference>
<protein>
    <submittedName>
        <fullName evidence="7">(Fe-S)-binding protein</fullName>
    </submittedName>
</protein>
<gene>
    <name evidence="7" type="ORF">D5R97_10205</name>
</gene>
<dbReference type="PANTHER" id="PTHR43255:SF1">
    <property type="entry name" value="IRON-SULFUR-BINDING OXIDOREDUCTASE FADF-RELATED"/>
    <property type="match status" value="1"/>
</dbReference>
<dbReference type="InterPro" id="IPR017896">
    <property type="entry name" value="4Fe4S_Fe-S-bd"/>
</dbReference>
<reference evidence="7 8" key="1">
    <citation type="submission" date="2018-08" db="EMBL/GenBank/DDBJ databases">
        <title>The metabolism and importance of syntrophic acetate oxidation coupled to methane or sulfide production in haloalkaline environments.</title>
        <authorList>
            <person name="Timmers P.H.A."/>
            <person name="Vavourakis C.D."/>
            <person name="Sorokin D.Y."/>
            <person name="Sinninghe Damste J.S."/>
            <person name="Muyzer G."/>
            <person name="Stams A.J.M."/>
            <person name="Plugge C.M."/>
        </authorList>
    </citation>
    <scope>NUCLEOTIDE SEQUENCE [LARGE SCALE GENOMIC DNA]</scope>
    <source>
        <strain evidence="7">MSAO_Bac1</strain>
    </source>
</reference>
<keyword evidence="5" id="KW-0411">Iron-sulfur</keyword>
<dbReference type="PROSITE" id="PS00198">
    <property type="entry name" value="4FE4S_FER_1"/>
    <property type="match status" value="2"/>
</dbReference>
<keyword evidence="2" id="KW-0479">Metal-binding</keyword>
<dbReference type="Pfam" id="PF02754">
    <property type="entry name" value="CCG"/>
    <property type="match status" value="2"/>
</dbReference>
<evidence type="ECO:0000256" key="3">
    <source>
        <dbReference type="ARBA" id="ARBA00023002"/>
    </source>
</evidence>
<dbReference type="Gene3D" id="3.30.70.20">
    <property type="match status" value="1"/>
</dbReference>
<evidence type="ECO:0000259" key="6">
    <source>
        <dbReference type="PROSITE" id="PS51379"/>
    </source>
</evidence>
<evidence type="ECO:0000313" key="7">
    <source>
        <dbReference type="EMBL" id="RQD72921.1"/>
    </source>
</evidence>
<dbReference type="GO" id="GO:0016491">
    <property type="term" value="F:oxidoreductase activity"/>
    <property type="evidence" value="ECO:0007669"/>
    <property type="project" value="UniProtKB-KW"/>
</dbReference>
<comment type="caution">
    <text evidence="7">The sequence shown here is derived from an EMBL/GenBank/DDBJ whole genome shotgun (WGS) entry which is preliminary data.</text>
</comment>
<sequence length="401" mass="45811">MLDKISFFKYDSCILCGDCLTECPYLKLTRKEAVEEMNRLVENRPTQKVLQKCVSCYSCNLFCPRDCHPYGLILYRWYQEYLKKGLPARASYFIPTAFPNFRTDLLKYMSAEEKKLVHEWSRTEPGGRMVLYPSCNVLALPHLLQGDYLKDITIAGGWEQCCGEMLFRMGLLDAVEDRARWLTKYYKDKRIDTMLFACPACYHMFSQVLPEQFGARFHFQCRYLASYLLEEVEGSRLPLKKLLSRDITVQDSCHARIMGEEITGSSRRLLEKMGLKIKEGKKREGPGLCCGAAAAANRYNPLEVLKTARGAFQKAQETGPEEIALYCGGCLLTLDISGKILLPSLSLRHLLEYFQEALGGGGNYPTPQRTRRLLINIALKSLPQLISTKRIRLGPQEEKQT</sequence>
<dbReference type="EMBL" id="QZAA01000288">
    <property type="protein sequence ID" value="RQD72921.1"/>
    <property type="molecule type" value="Genomic_DNA"/>
</dbReference>
<dbReference type="PROSITE" id="PS51379">
    <property type="entry name" value="4FE4S_FER_2"/>
    <property type="match status" value="1"/>
</dbReference>
<evidence type="ECO:0000256" key="5">
    <source>
        <dbReference type="ARBA" id="ARBA00023014"/>
    </source>
</evidence>
<evidence type="ECO:0000256" key="1">
    <source>
        <dbReference type="ARBA" id="ARBA00022485"/>
    </source>
</evidence>
<accession>A0A424YA54</accession>
<dbReference type="GO" id="GO:0051539">
    <property type="term" value="F:4 iron, 4 sulfur cluster binding"/>
    <property type="evidence" value="ECO:0007669"/>
    <property type="project" value="UniProtKB-KW"/>
</dbReference>
<organism evidence="7 8">
    <name type="scientific">Candidatus Syntrophonatronum acetioxidans</name>
    <dbReference type="NCBI Taxonomy" id="1795816"/>
    <lineage>
        <taxon>Bacteria</taxon>
        <taxon>Bacillati</taxon>
        <taxon>Bacillota</taxon>
        <taxon>Clostridia</taxon>
        <taxon>Eubacteriales</taxon>
        <taxon>Syntrophomonadaceae</taxon>
        <taxon>Candidatus Syntrophonatronum</taxon>
    </lineage>
</organism>
<dbReference type="InterPro" id="IPR017900">
    <property type="entry name" value="4Fe4S_Fe_S_CS"/>
</dbReference>
<keyword evidence="4" id="KW-0408">Iron</keyword>
<dbReference type="InterPro" id="IPR004017">
    <property type="entry name" value="Cys_rich_dom"/>
</dbReference>
<evidence type="ECO:0000256" key="2">
    <source>
        <dbReference type="ARBA" id="ARBA00022723"/>
    </source>
</evidence>
<dbReference type="AlphaFoldDB" id="A0A424YA54"/>
<dbReference type="Pfam" id="PF13237">
    <property type="entry name" value="Fer4_10"/>
    <property type="match status" value="1"/>
</dbReference>
<keyword evidence="1" id="KW-0004">4Fe-4S</keyword>
<keyword evidence="3" id="KW-0560">Oxidoreductase</keyword>
<name>A0A424YA54_9FIRM</name>
<dbReference type="PANTHER" id="PTHR43255">
    <property type="entry name" value="IRON-SULFUR-BINDING OXIDOREDUCTASE FADF-RELATED-RELATED"/>
    <property type="match status" value="1"/>
</dbReference>
<feature type="domain" description="4Fe-4S ferredoxin-type" evidence="6">
    <location>
        <begin position="4"/>
        <end position="33"/>
    </location>
</feature>
<evidence type="ECO:0000313" key="8">
    <source>
        <dbReference type="Proteomes" id="UP000285138"/>
    </source>
</evidence>
<dbReference type="GO" id="GO:0046872">
    <property type="term" value="F:metal ion binding"/>
    <property type="evidence" value="ECO:0007669"/>
    <property type="project" value="UniProtKB-KW"/>
</dbReference>
<dbReference type="Proteomes" id="UP000285138">
    <property type="component" value="Unassembled WGS sequence"/>
</dbReference>
<proteinExistence type="predicted"/>